<gene>
    <name evidence="1" type="primary">yibH_7</name>
    <name evidence="1" type="ORF">NCTC9177_05996</name>
</gene>
<protein>
    <submittedName>
        <fullName evidence="1">Auxiliary transport protein, membrane fusion protein (MFP) family</fullName>
    </submittedName>
</protein>
<sequence length="99" mass="10730">MVFNGLPGSVYSGKVSRVLPAIPDGSYQASGALQGLSAGAGKEGIYVLIDLDPHPEVEHLPDGVSAQAAVYTDYFAHVSIMRKVLLRMTSWLHYLYLDH</sequence>
<evidence type="ECO:0000313" key="1">
    <source>
        <dbReference type="EMBL" id="STS92066.1"/>
    </source>
</evidence>
<organism evidence="1 2">
    <name type="scientific">Klebsiella variicola</name>
    <dbReference type="NCBI Taxonomy" id="244366"/>
    <lineage>
        <taxon>Bacteria</taxon>
        <taxon>Pseudomonadati</taxon>
        <taxon>Pseudomonadota</taxon>
        <taxon>Gammaproteobacteria</taxon>
        <taxon>Enterobacterales</taxon>
        <taxon>Enterobacteriaceae</taxon>
        <taxon>Klebsiella/Raoultella group</taxon>
        <taxon>Klebsiella</taxon>
        <taxon>Klebsiella pneumoniae complex</taxon>
    </lineage>
</organism>
<evidence type="ECO:0000313" key="2">
    <source>
        <dbReference type="Proteomes" id="UP000254545"/>
    </source>
</evidence>
<dbReference type="Proteomes" id="UP000254545">
    <property type="component" value="Unassembled WGS sequence"/>
</dbReference>
<accession>A0A7H4MP16</accession>
<dbReference type="AlphaFoldDB" id="A0A7H4MP16"/>
<reference evidence="1 2" key="1">
    <citation type="submission" date="2018-06" db="EMBL/GenBank/DDBJ databases">
        <authorList>
            <consortium name="Pathogen Informatics"/>
            <person name="Doyle S."/>
        </authorList>
    </citation>
    <scope>NUCLEOTIDE SEQUENCE [LARGE SCALE GENOMIC DNA]</scope>
    <source>
        <strain evidence="1 2">NCTC9177</strain>
    </source>
</reference>
<comment type="caution">
    <text evidence="1">The sequence shown here is derived from an EMBL/GenBank/DDBJ whole genome shotgun (WGS) entry which is preliminary data.</text>
</comment>
<proteinExistence type="predicted"/>
<dbReference type="EMBL" id="UGKR01000003">
    <property type="protein sequence ID" value="STS92066.1"/>
    <property type="molecule type" value="Genomic_DNA"/>
</dbReference>
<name>A0A7H4MP16_KLEVA</name>